<evidence type="ECO:0000313" key="3">
    <source>
        <dbReference type="Proteomes" id="UP001177003"/>
    </source>
</evidence>
<keyword evidence="3" id="KW-1185">Reference proteome</keyword>
<proteinExistence type="predicted"/>
<sequence>MPLPPTLISTDEDPFEDEEEPSKEEQLGDEMGGVPADSSRYLDSSSHQECEETQEEGPTKSKSSPKTVDPLPLSSLSIHAPGPRVITTPRKSISILSHKREAPPPSSPNPSKKPCLTHK</sequence>
<feature type="compositionally biased region" description="Acidic residues" evidence="1">
    <location>
        <begin position="10"/>
        <end position="22"/>
    </location>
</feature>
<feature type="compositionally biased region" description="Low complexity" evidence="1">
    <location>
        <begin position="109"/>
        <end position="119"/>
    </location>
</feature>
<reference evidence="2" key="1">
    <citation type="submission" date="2023-04" db="EMBL/GenBank/DDBJ databases">
        <authorList>
            <person name="Vijverberg K."/>
            <person name="Xiong W."/>
            <person name="Schranz E."/>
        </authorList>
    </citation>
    <scope>NUCLEOTIDE SEQUENCE</scope>
</reference>
<accession>A0AA36EAJ4</accession>
<dbReference type="Proteomes" id="UP001177003">
    <property type="component" value="Chromosome 5"/>
</dbReference>
<gene>
    <name evidence="2" type="ORF">LSALG_LOCUS27647</name>
</gene>
<evidence type="ECO:0000256" key="1">
    <source>
        <dbReference type="SAM" id="MobiDB-lite"/>
    </source>
</evidence>
<feature type="region of interest" description="Disordered" evidence="1">
    <location>
        <begin position="1"/>
        <end position="119"/>
    </location>
</feature>
<dbReference type="AlphaFoldDB" id="A0AA36EAJ4"/>
<organism evidence="2 3">
    <name type="scientific">Lactuca saligna</name>
    <name type="common">Willowleaf lettuce</name>
    <dbReference type="NCBI Taxonomy" id="75948"/>
    <lineage>
        <taxon>Eukaryota</taxon>
        <taxon>Viridiplantae</taxon>
        <taxon>Streptophyta</taxon>
        <taxon>Embryophyta</taxon>
        <taxon>Tracheophyta</taxon>
        <taxon>Spermatophyta</taxon>
        <taxon>Magnoliopsida</taxon>
        <taxon>eudicotyledons</taxon>
        <taxon>Gunneridae</taxon>
        <taxon>Pentapetalae</taxon>
        <taxon>asterids</taxon>
        <taxon>campanulids</taxon>
        <taxon>Asterales</taxon>
        <taxon>Asteraceae</taxon>
        <taxon>Cichorioideae</taxon>
        <taxon>Cichorieae</taxon>
        <taxon>Lactucinae</taxon>
        <taxon>Lactuca</taxon>
    </lineage>
</organism>
<protein>
    <submittedName>
        <fullName evidence="2">Uncharacterized protein</fullName>
    </submittedName>
</protein>
<dbReference type="EMBL" id="OX465081">
    <property type="protein sequence ID" value="CAI9288342.1"/>
    <property type="molecule type" value="Genomic_DNA"/>
</dbReference>
<evidence type="ECO:0000313" key="2">
    <source>
        <dbReference type="EMBL" id="CAI9288342.1"/>
    </source>
</evidence>
<name>A0AA36EAJ4_LACSI</name>